<dbReference type="Proteomes" id="UP000812966">
    <property type="component" value="Unassembled WGS sequence"/>
</dbReference>
<evidence type="ECO:0000313" key="3">
    <source>
        <dbReference type="Proteomes" id="UP000812966"/>
    </source>
</evidence>
<evidence type="ECO:0000313" key="2">
    <source>
        <dbReference type="EMBL" id="KAG7530277.1"/>
    </source>
</evidence>
<name>A0A8K0JJM2_9TREE</name>
<feature type="region of interest" description="Disordered" evidence="1">
    <location>
        <begin position="128"/>
        <end position="162"/>
    </location>
</feature>
<comment type="caution">
    <text evidence="2">The sequence shown here is derived from an EMBL/GenBank/DDBJ whole genome shotgun (WGS) entry which is preliminary data.</text>
</comment>
<feature type="region of interest" description="Disordered" evidence="1">
    <location>
        <begin position="63"/>
        <end position="103"/>
    </location>
</feature>
<dbReference type="AlphaFoldDB" id="A0A8K0JJM2"/>
<organism evidence="2 3">
    <name type="scientific">Filobasidium floriforme</name>
    <dbReference type="NCBI Taxonomy" id="5210"/>
    <lineage>
        <taxon>Eukaryota</taxon>
        <taxon>Fungi</taxon>
        <taxon>Dikarya</taxon>
        <taxon>Basidiomycota</taxon>
        <taxon>Agaricomycotina</taxon>
        <taxon>Tremellomycetes</taxon>
        <taxon>Filobasidiales</taxon>
        <taxon>Filobasidiaceae</taxon>
        <taxon>Filobasidium</taxon>
    </lineage>
</organism>
<gene>
    <name evidence="2" type="ORF">FFLO_05162</name>
</gene>
<accession>A0A8K0JJM2</accession>
<evidence type="ECO:0000256" key="1">
    <source>
        <dbReference type="SAM" id="MobiDB-lite"/>
    </source>
</evidence>
<feature type="compositionally biased region" description="Polar residues" evidence="1">
    <location>
        <begin position="78"/>
        <end position="96"/>
    </location>
</feature>
<sequence>MPLIAISLKEQPIFCVFVTDDLFWSQNPFWTELIQEDRVERGIVLGCGAENNVVEALTSFDKTLPPTNQAESHHTPGSAASASLNEPHSMSAQGDSSPGHDTVDQLEEQPEIVVNCIGKQLNQSGRYRRFVTTGGTDDSESKKDTPTEFSPSLSVAPVEKATPAQKGDEFLSFLERALSIYEKV</sequence>
<protein>
    <submittedName>
        <fullName evidence="2">Uncharacterized protein</fullName>
    </submittedName>
</protein>
<keyword evidence="3" id="KW-1185">Reference proteome</keyword>
<proteinExistence type="predicted"/>
<reference evidence="2" key="1">
    <citation type="submission" date="2020-04" db="EMBL/GenBank/DDBJ databases">
        <title>Analysis of mating type loci in Filobasidium floriforme.</title>
        <authorList>
            <person name="Nowrousian M."/>
        </authorList>
    </citation>
    <scope>NUCLEOTIDE SEQUENCE</scope>
    <source>
        <strain evidence="2">CBS 6242</strain>
    </source>
</reference>
<dbReference type="EMBL" id="JABELV010000123">
    <property type="protein sequence ID" value="KAG7530277.1"/>
    <property type="molecule type" value="Genomic_DNA"/>
</dbReference>